<evidence type="ECO:0000256" key="1">
    <source>
        <dbReference type="SAM" id="MobiDB-lite"/>
    </source>
</evidence>
<name>A0A4S2JT18_9HYME</name>
<evidence type="ECO:0000313" key="2">
    <source>
        <dbReference type="EMBL" id="TGZ39140.1"/>
    </source>
</evidence>
<comment type="caution">
    <text evidence="2">The sequence shown here is derived from an EMBL/GenBank/DDBJ whole genome shotgun (WGS) entry which is preliminary data.</text>
</comment>
<keyword evidence="3" id="KW-1185">Reference proteome</keyword>
<protein>
    <submittedName>
        <fullName evidence="2">Uncharacterized protein</fullName>
    </submittedName>
</protein>
<reference evidence="2 3" key="1">
    <citation type="journal article" date="2019" name="Philos. Trans. R. Soc. Lond., B, Biol. Sci.">
        <title>Ant behaviour and brain gene expression of defending hosts depend on the ecological success of the intruding social parasite.</title>
        <authorList>
            <person name="Kaur R."/>
            <person name="Stoldt M."/>
            <person name="Jongepier E."/>
            <person name="Feldmeyer B."/>
            <person name="Menzel F."/>
            <person name="Bornberg-Bauer E."/>
            <person name="Foitzik S."/>
        </authorList>
    </citation>
    <scope>NUCLEOTIDE SEQUENCE [LARGE SCALE GENOMIC DNA]</scope>
    <source>
        <tissue evidence="2">Whole body</tissue>
    </source>
</reference>
<dbReference type="Proteomes" id="UP000310200">
    <property type="component" value="Unassembled WGS sequence"/>
</dbReference>
<accession>A0A4S2JT18</accession>
<organism evidence="2 3">
    <name type="scientific">Temnothorax longispinosus</name>
    <dbReference type="NCBI Taxonomy" id="300112"/>
    <lineage>
        <taxon>Eukaryota</taxon>
        <taxon>Metazoa</taxon>
        <taxon>Ecdysozoa</taxon>
        <taxon>Arthropoda</taxon>
        <taxon>Hexapoda</taxon>
        <taxon>Insecta</taxon>
        <taxon>Pterygota</taxon>
        <taxon>Neoptera</taxon>
        <taxon>Endopterygota</taxon>
        <taxon>Hymenoptera</taxon>
        <taxon>Apocrita</taxon>
        <taxon>Aculeata</taxon>
        <taxon>Formicoidea</taxon>
        <taxon>Formicidae</taxon>
        <taxon>Myrmicinae</taxon>
        <taxon>Temnothorax</taxon>
    </lineage>
</organism>
<feature type="compositionally biased region" description="Basic and acidic residues" evidence="1">
    <location>
        <begin position="27"/>
        <end position="56"/>
    </location>
</feature>
<gene>
    <name evidence="2" type="ORF">DBV15_11822</name>
</gene>
<sequence>MKRTHKGRKEEGVQLKKDLRARKIGSKPREYGEEEKRLGRARQGEERRRKKREEHSKAEIPWCGMEVRNRECVIDTANQSYAAVFTIFPACVRGAVALKICVIEP</sequence>
<dbReference type="EMBL" id="QBLH01003328">
    <property type="protein sequence ID" value="TGZ39140.1"/>
    <property type="molecule type" value="Genomic_DNA"/>
</dbReference>
<dbReference type="AlphaFoldDB" id="A0A4S2JT18"/>
<proteinExistence type="predicted"/>
<feature type="region of interest" description="Disordered" evidence="1">
    <location>
        <begin position="24"/>
        <end position="56"/>
    </location>
</feature>
<evidence type="ECO:0000313" key="3">
    <source>
        <dbReference type="Proteomes" id="UP000310200"/>
    </source>
</evidence>